<feature type="coiled-coil region" evidence="1">
    <location>
        <begin position="62"/>
        <end position="123"/>
    </location>
</feature>
<dbReference type="AlphaFoldDB" id="S8FVM2"/>
<dbReference type="SUPFAM" id="SSF47459">
    <property type="entry name" value="HLH, helix-loop-helix DNA-binding domain"/>
    <property type="match status" value="1"/>
</dbReference>
<evidence type="ECO:0000313" key="4">
    <source>
        <dbReference type="EMBL" id="EPT02280.1"/>
    </source>
</evidence>
<dbReference type="Proteomes" id="UP000015241">
    <property type="component" value="Unassembled WGS sequence"/>
</dbReference>
<gene>
    <name evidence="4" type="ORF">FOMPIDRAFT_33788</name>
</gene>
<feature type="non-terminal residue" evidence="4">
    <location>
        <position position="1"/>
    </location>
</feature>
<protein>
    <recommendedName>
        <fullName evidence="3">BHLH domain-containing protein</fullName>
    </recommendedName>
</protein>
<dbReference type="Pfam" id="PF00010">
    <property type="entry name" value="HLH"/>
    <property type="match status" value="1"/>
</dbReference>
<dbReference type="HOGENOM" id="CLU_1744878_0_0_1"/>
<accession>S8FVM2</accession>
<dbReference type="InterPro" id="IPR011598">
    <property type="entry name" value="bHLH_dom"/>
</dbReference>
<dbReference type="EMBL" id="KE504136">
    <property type="protein sequence ID" value="EPT02280.1"/>
    <property type="molecule type" value="Genomic_DNA"/>
</dbReference>
<sequence length="150" mass="17057">PVPPASPRPCHFHPQASPAPCHSLMPEKRKASEMLDSDSDTQDGPIFNIVRTHDEAIRMIRLESEQRRRDDLRAAFRRLKTVLPPAKQKGNKVFLVERTITHIRYLELTKQHLQTKLQAAEAETTRLCHLCEALMLDAAEHQQSAVHSAV</sequence>
<dbReference type="GO" id="GO:0046983">
    <property type="term" value="F:protein dimerization activity"/>
    <property type="evidence" value="ECO:0007669"/>
    <property type="project" value="InterPro"/>
</dbReference>
<dbReference type="STRING" id="743788.S8FVM2"/>
<evidence type="ECO:0000259" key="3">
    <source>
        <dbReference type="PROSITE" id="PS50888"/>
    </source>
</evidence>
<keyword evidence="5" id="KW-1185">Reference proteome</keyword>
<dbReference type="InterPro" id="IPR036638">
    <property type="entry name" value="HLH_DNA-bd_sf"/>
</dbReference>
<keyword evidence="1" id="KW-0175">Coiled coil</keyword>
<dbReference type="SMART" id="SM00353">
    <property type="entry name" value="HLH"/>
    <property type="match status" value="1"/>
</dbReference>
<dbReference type="InParanoid" id="S8FVM2"/>
<dbReference type="OrthoDB" id="5778525at2759"/>
<organism evidence="4 5">
    <name type="scientific">Fomitopsis schrenkii</name>
    <name type="common">Brown rot fungus</name>
    <dbReference type="NCBI Taxonomy" id="2126942"/>
    <lineage>
        <taxon>Eukaryota</taxon>
        <taxon>Fungi</taxon>
        <taxon>Dikarya</taxon>
        <taxon>Basidiomycota</taxon>
        <taxon>Agaricomycotina</taxon>
        <taxon>Agaricomycetes</taxon>
        <taxon>Polyporales</taxon>
        <taxon>Fomitopsis</taxon>
    </lineage>
</organism>
<evidence type="ECO:0000256" key="1">
    <source>
        <dbReference type="SAM" id="Coils"/>
    </source>
</evidence>
<name>S8FVM2_FOMSC</name>
<dbReference type="Gene3D" id="4.10.280.10">
    <property type="entry name" value="Helix-loop-helix DNA-binding domain"/>
    <property type="match status" value="1"/>
</dbReference>
<feature type="region of interest" description="Disordered" evidence="2">
    <location>
        <begin position="1"/>
        <end position="23"/>
    </location>
</feature>
<dbReference type="CDD" id="cd00083">
    <property type="entry name" value="bHLH_SF"/>
    <property type="match status" value="1"/>
</dbReference>
<evidence type="ECO:0000313" key="5">
    <source>
        <dbReference type="Proteomes" id="UP000015241"/>
    </source>
</evidence>
<reference evidence="4 5" key="1">
    <citation type="journal article" date="2012" name="Science">
        <title>The Paleozoic origin of enzymatic lignin decomposition reconstructed from 31 fungal genomes.</title>
        <authorList>
            <person name="Floudas D."/>
            <person name="Binder M."/>
            <person name="Riley R."/>
            <person name="Barry K."/>
            <person name="Blanchette R.A."/>
            <person name="Henrissat B."/>
            <person name="Martinez A.T."/>
            <person name="Otillar R."/>
            <person name="Spatafora J.W."/>
            <person name="Yadav J.S."/>
            <person name="Aerts A."/>
            <person name="Benoit I."/>
            <person name="Boyd A."/>
            <person name="Carlson A."/>
            <person name="Copeland A."/>
            <person name="Coutinho P.M."/>
            <person name="de Vries R.P."/>
            <person name="Ferreira P."/>
            <person name="Findley K."/>
            <person name="Foster B."/>
            <person name="Gaskell J."/>
            <person name="Glotzer D."/>
            <person name="Gorecki P."/>
            <person name="Heitman J."/>
            <person name="Hesse C."/>
            <person name="Hori C."/>
            <person name="Igarashi K."/>
            <person name="Jurgens J.A."/>
            <person name="Kallen N."/>
            <person name="Kersten P."/>
            <person name="Kohler A."/>
            <person name="Kuees U."/>
            <person name="Kumar T.K.A."/>
            <person name="Kuo A."/>
            <person name="LaButti K."/>
            <person name="Larrondo L.F."/>
            <person name="Lindquist E."/>
            <person name="Ling A."/>
            <person name="Lombard V."/>
            <person name="Lucas S."/>
            <person name="Lundell T."/>
            <person name="Martin R."/>
            <person name="McLaughlin D.J."/>
            <person name="Morgenstern I."/>
            <person name="Morin E."/>
            <person name="Murat C."/>
            <person name="Nagy L.G."/>
            <person name="Nolan M."/>
            <person name="Ohm R.A."/>
            <person name="Patyshakuliyeva A."/>
            <person name="Rokas A."/>
            <person name="Ruiz-Duenas F.J."/>
            <person name="Sabat G."/>
            <person name="Salamov A."/>
            <person name="Samejima M."/>
            <person name="Schmutz J."/>
            <person name="Slot J.C."/>
            <person name="St John F."/>
            <person name="Stenlid J."/>
            <person name="Sun H."/>
            <person name="Sun S."/>
            <person name="Syed K."/>
            <person name="Tsang A."/>
            <person name="Wiebenga A."/>
            <person name="Young D."/>
            <person name="Pisabarro A."/>
            <person name="Eastwood D.C."/>
            <person name="Martin F."/>
            <person name="Cullen D."/>
            <person name="Grigoriev I.V."/>
            <person name="Hibbett D.S."/>
        </authorList>
    </citation>
    <scope>NUCLEOTIDE SEQUENCE</scope>
    <source>
        <strain evidence="5">FP-58527</strain>
    </source>
</reference>
<feature type="domain" description="BHLH" evidence="3">
    <location>
        <begin position="56"/>
        <end position="106"/>
    </location>
</feature>
<evidence type="ECO:0000256" key="2">
    <source>
        <dbReference type="SAM" id="MobiDB-lite"/>
    </source>
</evidence>
<feature type="non-terminal residue" evidence="4">
    <location>
        <position position="150"/>
    </location>
</feature>
<dbReference type="PROSITE" id="PS50888">
    <property type="entry name" value="BHLH"/>
    <property type="match status" value="1"/>
</dbReference>
<proteinExistence type="predicted"/>